<gene>
    <name evidence="1" type="ORF">EV211_10859</name>
</gene>
<dbReference type="GO" id="GO:0032259">
    <property type="term" value="P:methylation"/>
    <property type="evidence" value="ECO:0007669"/>
    <property type="project" value="UniProtKB-KW"/>
</dbReference>
<dbReference type="PANTHER" id="PTHR38451:SF1">
    <property type="entry name" value="TRNA (ADENINE(22)-N(1))-METHYLTRANSFERASE"/>
    <property type="match status" value="1"/>
</dbReference>
<comment type="caution">
    <text evidence="1">The sequence shown here is derived from an EMBL/GenBank/DDBJ whole genome shotgun (WGS) entry which is preliminary data.</text>
</comment>
<dbReference type="GO" id="GO:0160105">
    <property type="term" value="F:tRNA (adenine(22)-N1)-methyltransferase activity"/>
    <property type="evidence" value="ECO:0007669"/>
    <property type="project" value="InterPro"/>
</dbReference>
<evidence type="ECO:0000313" key="1">
    <source>
        <dbReference type="EMBL" id="TDP58113.1"/>
    </source>
</evidence>
<evidence type="ECO:0000313" key="2">
    <source>
        <dbReference type="Proteomes" id="UP000295500"/>
    </source>
</evidence>
<proteinExistence type="predicted"/>
<dbReference type="Gene3D" id="3.40.50.150">
    <property type="entry name" value="Vaccinia Virus protein VP39"/>
    <property type="match status" value="1"/>
</dbReference>
<dbReference type="AlphaFoldDB" id="A0A4R6Q8U5"/>
<name>A0A4R6Q8U5_9FIRM</name>
<dbReference type="InterPro" id="IPR029063">
    <property type="entry name" value="SAM-dependent_MTases_sf"/>
</dbReference>
<dbReference type="PANTHER" id="PTHR38451">
    <property type="entry name" value="TRNA (ADENINE(22)-N(1))-METHYLTRANSFERASE"/>
    <property type="match status" value="1"/>
</dbReference>
<accession>A0A4R6Q8U5</accession>
<reference evidence="1 2" key="1">
    <citation type="submission" date="2019-03" db="EMBL/GenBank/DDBJ databases">
        <title>Genomic Encyclopedia of Type Strains, Phase IV (KMG-IV): sequencing the most valuable type-strain genomes for metagenomic binning, comparative biology and taxonomic classification.</title>
        <authorList>
            <person name="Goeker M."/>
        </authorList>
    </citation>
    <scope>NUCLEOTIDE SEQUENCE [LARGE SCALE GENOMIC DNA]</scope>
    <source>
        <strain evidence="1 2">DSM 28287</strain>
    </source>
</reference>
<keyword evidence="1" id="KW-0489">Methyltransferase</keyword>
<dbReference type="Proteomes" id="UP000295500">
    <property type="component" value="Unassembled WGS sequence"/>
</dbReference>
<keyword evidence="2" id="KW-1185">Reference proteome</keyword>
<dbReference type="InterPro" id="IPR006901">
    <property type="entry name" value="TrmK"/>
</dbReference>
<protein>
    <submittedName>
        <fullName evidence="1">tRNA (Adenine22-N1)-methyltransferase</fullName>
    </submittedName>
</protein>
<sequence>MKLNDRLRKIANEIKTGETMADIGTDHGFLPIYLNERGISPYVVFSDISKGSLEKAKANCREQMIDDNYDCRLGDGLGVLAPAEVDDIVIAGMGGSLISDIIGEEPELSHSFKRFILQPRNNIGKLRRWLLANGYEITNEQMAREGRFICIIITAEYSGKTDSFEDESDAFFEYPTWLLDHRNELTVEYLQREFKKEQKIVDNISKNSSNAGSDSEPARECVHAIEQLLKELS</sequence>
<dbReference type="OrthoDB" id="5881184at2"/>
<dbReference type="EMBL" id="SNXO01000008">
    <property type="protein sequence ID" value="TDP58113.1"/>
    <property type="molecule type" value="Genomic_DNA"/>
</dbReference>
<dbReference type="RefSeq" id="WP_133528041.1">
    <property type="nucleotide sequence ID" value="NZ_SNXO01000008.1"/>
</dbReference>
<dbReference type="PIRSF" id="PIRSF018637">
    <property type="entry name" value="TrmK"/>
    <property type="match status" value="1"/>
</dbReference>
<dbReference type="SUPFAM" id="SSF53335">
    <property type="entry name" value="S-adenosyl-L-methionine-dependent methyltransferases"/>
    <property type="match status" value="1"/>
</dbReference>
<organism evidence="1 2">
    <name type="scientific">Aminicella lysinilytica</name>
    <dbReference type="NCBI Taxonomy" id="433323"/>
    <lineage>
        <taxon>Bacteria</taxon>
        <taxon>Bacillati</taxon>
        <taxon>Bacillota</taxon>
        <taxon>Clostridia</taxon>
        <taxon>Peptostreptococcales</taxon>
        <taxon>Anaerovoracaceae</taxon>
        <taxon>Aminicella</taxon>
    </lineage>
</organism>
<dbReference type="Pfam" id="PF12847">
    <property type="entry name" value="Methyltransf_18"/>
    <property type="match status" value="1"/>
</dbReference>
<keyword evidence="1" id="KW-0808">Transferase</keyword>